<dbReference type="InterPro" id="IPR048469">
    <property type="entry name" value="YchJ-like_M"/>
</dbReference>
<dbReference type="Gene3D" id="3.10.450.50">
    <property type="match status" value="1"/>
</dbReference>
<dbReference type="HAMAP" id="MF_00612">
    <property type="entry name" value="UPF0225"/>
    <property type="match status" value="1"/>
</dbReference>
<dbReference type="OrthoDB" id="21421at2"/>
<dbReference type="InterPro" id="IPR023006">
    <property type="entry name" value="YchJ-like"/>
</dbReference>
<dbReference type="PANTHER" id="PTHR33747">
    <property type="entry name" value="UPF0225 PROTEIN SCO1677"/>
    <property type="match status" value="1"/>
</dbReference>
<evidence type="ECO:0000256" key="1">
    <source>
        <dbReference type="ARBA" id="ARBA00010839"/>
    </source>
</evidence>
<proteinExistence type="inferred from homology"/>
<name>A0A2M9CC25_9CELL</name>
<dbReference type="RefSeq" id="WP_100424121.1">
    <property type="nucleotide sequence ID" value="NZ_BOOX01000011.1"/>
</dbReference>
<dbReference type="PANTHER" id="PTHR33747:SF1">
    <property type="entry name" value="ADENYLATE CYCLASE-ASSOCIATED CAP C-TERMINAL DOMAIN-CONTAINING PROTEIN"/>
    <property type="match status" value="1"/>
</dbReference>
<keyword evidence="5" id="KW-1185">Reference proteome</keyword>
<comment type="caution">
    <text evidence="4">The sequence shown here is derived from an EMBL/GenBank/DDBJ whole genome shotgun (WGS) entry which is preliminary data.</text>
</comment>
<evidence type="ECO:0000256" key="2">
    <source>
        <dbReference type="HAMAP-Rule" id="MF_00612"/>
    </source>
</evidence>
<dbReference type="Proteomes" id="UP000231693">
    <property type="component" value="Unassembled WGS sequence"/>
</dbReference>
<dbReference type="InterPro" id="IPR004027">
    <property type="entry name" value="SEC_C_motif"/>
</dbReference>
<evidence type="ECO:0000313" key="4">
    <source>
        <dbReference type="EMBL" id="PJJ68558.1"/>
    </source>
</evidence>
<dbReference type="AlphaFoldDB" id="A0A2M9CC25"/>
<evidence type="ECO:0000313" key="5">
    <source>
        <dbReference type="Proteomes" id="UP000231693"/>
    </source>
</evidence>
<comment type="similarity">
    <text evidence="1 2">Belongs to the UPF0225 family.</text>
</comment>
<protein>
    <recommendedName>
        <fullName evidence="2">UPF0225 protein CLV28_2974</fullName>
    </recommendedName>
</protein>
<accession>A0A2M9CC25</accession>
<dbReference type="SUPFAM" id="SSF54427">
    <property type="entry name" value="NTF2-like"/>
    <property type="match status" value="1"/>
</dbReference>
<feature type="domain" description="YchJ-like middle NTF2-like" evidence="3">
    <location>
        <begin position="38"/>
        <end position="140"/>
    </location>
</feature>
<evidence type="ECO:0000259" key="3">
    <source>
        <dbReference type="Pfam" id="PF17775"/>
    </source>
</evidence>
<dbReference type="InterPro" id="IPR032710">
    <property type="entry name" value="NTF2-like_dom_sf"/>
</dbReference>
<dbReference type="Pfam" id="PF02810">
    <property type="entry name" value="SEC-C"/>
    <property type="match status" value="1"/>
</dbReference>
<dbReference type="EMBL" id="PGFE01000007">
    <property type="protein sequence ID" value="PJJ68558.1"/>
    <property type="molecule type" value="Genomic_DNA"/>
</dbReference>
<reference evidence="4 5" key="1">
    <citation type="submission" date="2017-11" db="EMBL/GenBank/DDBJ databases">
        <title>Genomic Encyclopedia of Archaeal and Bacterial Type Strains, Phase II (KMG-II): From Individual Species to Whole Genera.</title>
        <authorList>
            <person name="Goeker M."/>
        </authorList>
    </citation>
    <scope>NUCLEOTIDE SEQUENCE [LARGE SCALE GENOMIC DNA]</scope>
    <source>
        <strain evidence="4 5">DSM 25478</strain>
    </source>
</reference>
<organism evidence="4 5">
    <name type="scientific">Sediminihabitans luteus</name>
    <dbReference type="NCBI Taxonomy" id="1138585"/>
    <lineage>
        <taxon>Bacteria</taxon>
        <taxon>Bacillati</taxon>
        <taxon>Actinomycetota</taxon>
        <taxon>Actinomycetes</taxon>
        <taxon>Micrococcales</taxon>
        <taxon>Cellulomonadaceae</taxon>
        <taxon>Sediminihabitans</taxon>
    </lineage>
</organism>
<gene>
    <name evidence="4" type="ORF">CLV28_2974</name>
</gene>
<sequence length="144" mass="15866">MSTPGPTHPATSDHCPCLSGDTYGDCCARFHAGAPAPTAEQLMRSRYSAFAARDSAYVLTTWHPSARPASLDLVDDVEWRGLEVVRTRAGGPLDTTGVVEFVARYRERTARPDGPRAPVHELHEVSRFVREDGRWYYVAGDHPA</sequence>
<dbReference type="Pfam" id="PF17775">
    <property type="entry name" value="YchJ_M-like"/>
    <property type="match status" value="1"/>
</dbReference>